<accession>A0A3D8RZ20</accession>
<keyword evidence="4" id="KW-1185">Reference proteome</keyword>
<evidence type="ECO:0000256" key="1">
    <source>
        <dbReference type="SAM" id="MobiDB-lite"/>
    </source>
</evidence>
<keyword evidence="2" id="KW-0812">Transmembrane</keyword>
<dbReference type="GeneID" id="38116521"/>
<feature type="compositionally biased region" description="Low complexity" evidence="1">
    <location>
        <begin position="719"/>
        <end position="732"/>
    </location>
</feature>
<keyword evidence="2" id="KW-0472">Membrane</keyword>
<evidence type="ECO:0000313" key="3">
    <source>
        <dbReference type="EMBL" id="RDW79299.1"/>
    </source>
</evidence>
<name>A0A3D8RZ20_9EURO</name>
<protein>
    <submittedName>
        <fullName evidence="3">Uncharacterized protein</fullName>
    </submittedName>
</protein>
<gene>
    <name evidence="3" type="ORF">DSM5745_06151</name>
</gene>
<feature type="compositionally biased region" description="Low complexity" evidence="1">
    <location>
        <begin position="760"/>
        <end position="775"/>
    </location>
</feature>
<feature type="transmembrane region" description="Helical" evidence="2">
    <location>
        <begin position="44"/>
        <end position="61"/>
    </location>
</feature>
<feature type="compositionally biased region" description="Gly residues" evidence="1">
    <location>
        <begin position="776"/>
        <end position="786"/>
    </location>
</feature>
<sequence>MKETETQAVPVSSTDLSPSHYPRGRDLLNGSKHGFVRLLHPRNIVGLLWLAPALALIILNYKGHIVGSGLNCGGHCKINPNSTSQVSQIERLDKTNRDVLGALQFVAKGLEVWFMYVAASLIYRVALYLSAKDNRLPVSLLLVYAEFMDLLYLKDLAMKARDLAVETGRNASVPATKGRVPTLWILYSFIALVMVMCAVANLMGVATATLVIPGLQWIDINKAESTAFGQLLASEPPTDDRIAACKPGSLADGLYNCTANMYASSLDELVEAAIATERQFQGREGVLLPPVSQEQQLSFSANVSEPFRWVASRQLLRDFSKDLVNYHVATSSNVPYGDRDTYPDSHRFNQSLQVQLQRVGPTIGLAGTCWFYRAPSVIEVSDNRQVRCYAGLGETNFTKCIRWGSGWEDNPSSSSASFIIQAPTSSRLDLGVSIYTTASARYLHPDSSSCVANGSCDWDALFSDPGESTYRNISASQQTYEYTMPGYTNDSAIWCDNTAFLSFAAYALSPSPVTNLLQLVQLGILHDEPGSVDNNAATISLHPDWTLAAWSANRRDGIVPGTRGSASRFIEAFQRFTFQPEEQALQFRLIHQNALMQAVSLIPYTTTLLTPSNRSTQRAQEEANPYTSATLTSWATVQLWKYGIDSRTKVLGVVVLIMGMVVVLLTTILWFEAPKSPTQIVVGALLHPPPPGAIKDEETGAPLTVRLMYPGLEGKETAPATATATAMTPTADADTHAQDPASRPKRHRRTSSFGFSHPASPVSPGVLVSPLSSPGVGTGTAGGTGTGAATPSAGGA</sequence>
<keyword evidence="2" id="KW-1133">Transmembrane helix</keyword>
<proteinExistence type="predicted"/>
<feature type="region of interest" description="Disordered" evidence="1">
    <location>
        <begin position="1"/>
        <end position="23"/>
    </location>
</feature>
<comment type="caution">
    <text evidence="3">The sequence shown here is derived from an EMBL/GenBank/DDBJ whole genome shotgun (WGS) entry which is preliminary data.</text>
</comment>
<feature type="region of interest" description="Disordered" evidence="1">
    <location>
        <begin position="719"/>
        <end position="796"/>
    </location>
</feature>
<dbReference type="OrthoDB" id="5342924at2759"/>
<evidence type="ECO:0000313" key="4">
    <source>
        <dbReference type="Proteomes" id="UP000256690"/>
    </source>
</evidence>
<dbReference type="EMBL" id="PVWQ01000006">
    <property type="protein sequence ID" value="RDW79299.1"/>
    <property type="molecule type" value="Genomic_DNA"/>
</dbReference>
<feature type="transmembrane region" description="Helical" evidence="2">
    <location>
        <begin position="184"/>
        <end position="212"/>
    </location>
</feature>
<reference evidence="3 4" key="1">
    <citation type="journal article" date="2018" name="IMA Fungus">
        <title>IMA Genome-F 9: Draft genome sequence of Annulohypoxylon stygium, Aspergillus mulundensis, Berkeleyomyces basicola (syn. Thielaviopsis basicola), Ceratocystis smalleyi, two Cercospora beticola strains, Coleophoma cylindrospora, Fusarium fracticaudum, Phialophora cf. hyalina, and Morchella septimelata.</title>
        <authorList>
            <person name="Wingfield B.D."/>
            <person name="Bills G.F."/>
            <person name="Dong Y."/>
            <person name="Huang W."/>
            <person name="Nel W.J."/>
            <person name="Swalarsk-Parry B.S."/>
            <person name="Vaghefi N."/>
            <person name="Wilken P.M."/>
            <person name="An Z."/>
            <person name="de Beer Z.W."/>
            <person name="De Vos L."/>
            <person name="Chen L."/>
            <person name="Duong T.A."/>
            <person name="Gao Y."/>
            <person name="Hammerbacher A."/>
            <person name="Kikkert J.R."/>
            <person name="Li Y."/>
            <person name="Li H."/>
            <person name="Li K."/>
            <person name="Li Q."/>
            <person name="Liu X."/>
            <person name="Ma X."/>
            <person name="Naidoo K."/>
            <person name="Pethybridge S.J."/>
            <person name="Sun J."/>
            <person name="Steenkamp E.T."/>
            <person name="van der Nest M.A."/>
            <person name="van Wyk S."/>
            <person name="Wingfield M.J."/>
            <person name="Xiong C."/>
            <person name="Yue Q."/>
            <person name="Zhang X."/>
        </authorList>
    </citation>
    <scope>NUCLEOTIDE SEQUENCE [LARGE SCALE GENOMIC DNA]</scope>
    <source>
        <strain evidence="3 4">DSM 5745</strain>
    </source>
</reference>
<evidence type="ECO:0000256" key="2">
    <source>
        <dbReference type="SAM" id="Phobius"/>
    </source>
</evidence>
<feature type="transmembrane region" description="Helical" evidence="2">
    <location>
        <begin position="136"/>
        <end position="153"/>
    </location>
</feature>
<organism evidence="3 4">
    <name type="scientific">Aspergillus mulundensis</name>
    <dbReference type="NCBI Taxonomy" id="1810919"/>
    <lineage>
        <taxon>Eukaryota</taxon>
        <taxon>Fungi</taxon>
        <taxon>Dikarya</taxon>
        <taxon>Ascomycota</taxon>
        <taxon>Pezizomycotina</taxon>
        <taxon>Eurotiomycetes</taxon>
        <taxon>Eurotiomycetidae</taxon>
        <taxon>Eurotiales</taxon>
        <taxon>Aspergillaceae</taxon>
        <taxon>Aspergillus</taxon>
        <taxon>Aspergillus subgen. Nidulantes</taxon>
    </lineage>
</organism>
<feature type="compositionally biased region" description="Polar residues" evidence="1">
    <location>
        <begin position="1"/>
        <end position="17"/>
    </location>
</feature>
<feature type="transmembrane region" description="Helical" evidence="2">
    <location>
        <begin position="650"/>
        <end position="671"/>
    </location>
</feature>
<dbReference type="AlphaFoldDB" id="A0A3D8RZ20"/>
<dbReference type="RefSeq" id="XP_026603999.1">
    <property type="nucleotide sequence ID" value="XM_026748167.1"/>
</dbReference>
<feature type="transmembrane region" description="Helical" evidence="2">
    <location>
        <begin position="112"/>
        <end position="129"/>
    </location>
</feature>
<dbReference type="Proteomes" id="UP000256690">
    <property type="component" value="Unassembled WGS sequence"/>
</dbReference>
<feature type="compositionally biased region" description="Low complexity" evidence="1">
    <location>
        <begin position="787"/>
        <end position="796"/>
    </location>
</feature>